<comment type="caution">
    <text evidence="2">The sequence shown here is derived from an EMBL/GenBank/DDBJ whole genome shotgun (WGS) entry which is preliminary data.</text>
</comment>
<reference evidence="2 3" key="1">
    <citation type="submission" date="2024-02" db="EMBL/GenBank/DDBJ databases">
        <title>Rhodopirellula caenicola NBRC 110016.</title>
        <authorList>
            <person name="Ichikawa N."/>
            <person name="Katano-Makiyama Y."/>
            <person name="Hidaka K."/>
        </authorList>
    </citation>
    <scope>NUCLEOTIDE SEQUENCE [LARGE SCALE GENOMIC DNA]</scope>
    <source>
        <strain evidence="2 3">NBRC 110016</strain>
    </source>
</reference>
<organism evidence="2 3">
    <name type="scientific">Novipirellula caenicola</name>
    <dbReference type="NCBI Taxonomy" id="1536901"/>
    <lineage>
        <taxon>Bacteria</taxon>
        <taxon>Pseudomonadati</taxon>
        <taxon>Planctomycetota</taxon>
        <taxon>Planctomycetia</taxon>
        <taxon>Pirellulales</taxon>
        <taxon>Pirellulaceae</taxon>
        <taxon>Novipirellula</taxon>
    </lineage>
</organism>
<evidence type="ECO:0000313" key="2">
    <source>
        <dbReference type="EMBL" id="GAA5509012.1"/>
    </source>
</evidence>
<accession>A0ABP9VV60</accession>
<dbReference type="Proteomes" id="UP001416858">
    <property type="component" value="Unassembled WGS sequence"/>
</dbReference>
<feature type="region of interest" description="Disordered" evidence="1">
    <location>
        <begin position="37"/>
        <end position="73"/>
    </location>
</feature>
<name>A0ABP9VV60_9BACT</name>
<dbReference type="RefSeq" id="WP_345685755.1">
    <property type="nucleotide sequence ID" value="NZ_BAABRO010000012.1"/>
</dbReference>
<gene>
    <name evidence="2" type="ORF">Rcae01_04481</name>
</gene>
<proteinExistence type="predicted"/>
<feature type="compositionally biased region" description="Polar residues" evidence="1">
    <location>
        <begin position="47"/>
        <end position="66"/>
    </location>
</feature>
<dbReference type="EMBL" id="BAABRO010000012">
    <property type="protein sequence ID" value="GAA5509012.1"/>
    <property type="molecule type" value="Genomic_DNA"/>
</dbReference>
<protein>
    <submittedName>
        <fullName evidence="2">Uncharacterized protein</fullName>
    </submittedName>
</protein>
<sequence>MRAFNVQMIDHSVTCFRRSVANEICSGELQRRLKGRADRKHRFLSGPPTSAMSTTWQQNTAEQTPENGGFYGGFSAVDNRCQAKRSNAVRNERSHALSG</sequence>
<evidence type="ECO:0000313" key="3">
    <source>
        <dbReference type="Proteomes" id="UP001416858"/>
    </source>
</evidence>
<evidence type="ECO:0000256" key="1">
    <source>
        <dbReference type="SAM" id="MobiDB-lite"/>
    </source>
</evidence>
<keyword evidence="3" id="KW-1185">Reference proteome</keyword>